<feature type="compositionally biased region" description="Polar residues" evidence="1">
    <location>
        <begin position="791"/>
        <end position="810"/>
    </location>
</feature>
<dbReference type="SUPFAM" id="SSF57414">
    <property type="entry name" value="Hairpin loop containing domain-like"/>
    <property type="match status" value="1"/>
</dbReference>
<dbReference type="InterPro" id="IPR058831">
    <property type="entry name" value="LolA-like_dom_2nd"/>
</dbReference>
<evidence type="ECO:0000313" key="5">
    <source>
        <dbReference type="Proteomes" id="UP001283361"/>
    </source>
</evidence>
<proteinExistence type="predicted"/>
<dbReference type="CDD" id="cd01099">
    <property type="entry name" value="PAN_AP_HGF"/>
    <property type="match status" value="1"/>
</dbReference>
<dbReference type="EMBL" id="JAWDGP010007329">
    <property type="protein sequence ID" value="KAK3725624.1"/>
    <property type="molecule type" value="Genomic_DNA"/>
</dbReference>
<name>A0AAE0XYT4_9GAST</name>
<dbReference type="Pfam" id="PF00024">
    <property type="entry name" value="PAN_1"/>
    <property type="match status" value="2"/>
</dbReference>
<protein>
    <recommendedName>
        <fullName evidence="3">Apple domain-containing protein</fullName>
    </recommendedName>
</protein>
<evidence type="ECO:0000256" key="2">
    <source>
        <dbReference type="SAM" id="Phobius"/>
    </source>
</evidence>
<keyword evidence="5" id="KW-1185">Reference proteome</keyword>
<comment type="caution">
    <text evidence="4">The sequence shown here is derived from an EMBL/GenBank/DDBJ whole genome shotgun (WGS) entry which is preliminary data.</text>
</comment>
<dbReference type="Proteomes" id="UP001283361">
    <property type="component" value="Unassembled WGS sequence"/>
</dbReference>
<keyword evidence="2" id="KW-0812">Transmembrane</keyword>
<accession>A0AAE0XYT4</accession>
<dbReference type="PROSITE" id="PS50948">
    <property type="entry name" value="PAN"/>
    <property type="match status" value="1"/>
</dbReference>
<sequence>MTAFTVEYRANILDKKYTMRAKEYYDFQHNKVRMDILRNGIRQGVLFDYEDNTYILYSYLDTQETDYVCQIQQLDQVKSDNFDIFGFSKGTGSSSIPHVLSSQDILQFASDQDQEYKGETTLDGLNVTHWQSCISWQDVKATFTLDYYFTTQGLKTLGESTPEQIPVRAEVKGVKGEQGDRTTFHHIYEYMSVRAFDRLPAETFSLPDFMVCAGQSDRWTHDLPSLPESMSYILERVSGGPKINKGQVGIDVVSVFTDAKRKLVRTDHMETISISDFNTGVQYIIDQNGCYPGPISPLNVVSASEENGLVKMKDRPEVGYLKGQFRFTGPKLFREISALGFAGKAPDRGEVLQAYVTSNDRKLLGVVVKNNLSKLETYYNIFNFVDTAYPSHDDRDPFDIRRCIDSNKITEFDITVKYESSYEGDIKDWSAEIIAGLRDYTARTVGCSVLQISKKDYHINANEQEFQWSGFFLGSIPNLSRAKVENQLPVKTYEEFVSTLFQSIQNGRFVEKISIGEGGYFVSVVGKNLKTKGADYQPVGVRETPLSKFSNFNGFCVKTFSNVQKKLVLNSAYECAKNCLASQWMGCNVFQYSKSTKECTMSMHESLPALARTPGCDFYILKYLSHFERFPGQVLLEQNDALFKQASTAEVCARQCLQEDSYKCESFDFCDEEDRCQLSTNHYYDKDSNPSFTGEQVVSCTHYSRKSLDDFTSVRSTDLTLPGLTEVEAESLQECAYLCQNDCAMFSSCLVDQRLVCKFVQASAVGNVKYEYDLRCSVHNAPDAKSKISKAKNSTKTSGKTARSNSSKSYSGGAMAGLGIAMVLTGAGVGVVTILLLRYFKIWNGF</sequence>
<feature type="transmembrane region" description="Helical" evidence="2">
    <location>
        <begin position="814"/>
        <end position="837"/>
    </location>
</feature>
<reference evidence="4" key="1">
    <citation type="journal article" date="2023" name="G3 (Bethesda)">
        <title>A reference genome for the long-term kleptoplast-retaining sea slug Elysia crispata morphotype clarki.</title>
        <authorList>
            <person name="Eastman K.E."/>
            <person name="Pendleton A.L."/>
            <person name="Shaikh M.A."/>
            <person name="Suttiyut T."/>
            <person name="Ogas R."/>
            <person name="Tomko P."/>
            <person name="Gavelis G."/>
            <person name="Widhalm J.R."/>
            <person name="Wisecaver J.H."/>
        </authorList>
    </citation>
    <scope>NUCLEOTIDE SEQUENCE</scope>
    <source>
        <strain evidence="4">ECLA1</strain>
    </source>
</reference>
<dbReference type="AlphaFoldDB" id="A0AAE0XYT4"/>
<organism evidence="4 5">
    <name type="scientific">Elysia crispata</name>
    <name type="common">lettuce slug</name>
    <dbReference type="NCBI Taxonomy" id="231223"/>
    <lineage>
        <taxon>Eukaryota</taxon>
        <taxon>Metazoa</taxon>
        <taxon>Spiralia</taxon>
        <taxon>Lophotrochozoa</taxon>
        <taxon>Mollusca</taxon>
        <taxon>Gastropoda</taxon>
        <taxon>Heterobranchia</taxon>
        <taxon>Euthyneura</taxon>
        <taxon>Panpulmonata</taxon>
        <taxon>Sacoglossa</taxon>
        <taxon>Placobranchoidea</taxon>
        <taxon>Plakobranchidae</taxon>
        <taxon>Elysia</taxon>
    </lineage>
</organism>
<dbReference type="InterPro" id="IPR003609">
    <property type="entry name" value="Pan_app"/>
</dbReference>
<feature type="domain" description="Apple" evidence="3">
    <location>
        <begin position="616"/>
        <end position="697"/>
    </location>
</feature>
<keyword evidence="2" id="KW-1133">Transmembrane helix</keyword>
<dbReference type="Gene3D" id="3.50.4.10">
    <property type="entry name" value="Hepatocyte Growth Factor"/>
    <property type="match status" value="2"/>
</dbReference>
<evidence type="ECO:0000256" key="1">
    <source>
        <dbReference type="SAM" id="MobiDB-lite"/>
    </source>
</evidence>
<gene>
    <name evidence="4" type="ORF">RRG08_043041</name>
</gene>
<dbReference type="Pfam" id="PF25898">
    <property type="entry name" value="LolA_2nd_metazoa"/>
    <property type="match status" value="1"/>
</dbReference>
<evidence type="ECO:0000313" key="4">
    <source>
        <dbReference type="EMBL" id="KAK3725624.1"/>
    </source>
</evidence>
<evidence type="ECO:0000259" key="3">
    <source>
        <dbReference type="PROSITE" id="PS50948"/>
    </source>
</evidence>
<dbReference type="PANTHER" id="PTHR36902:SF1">
    <property type="entry name" value="ENRICHED IN SURFACE-LABELED PROTEOME PROTEIN 9"/>
    <property type="match status" value="1"/>
</dbReference>
<keyword evidence="2" id="KW-0472">Membrane</keyword>
<dbReference type="PANTHER" id="PTHR36902">
    <property type="entry name" value="ENRICHED IN SURFACE-LABELED PROTEOME PROTEIN 9"/>
    <property type="match status" value="1"/>
</dbReference>
<feature type="region of interest" description="Disordered" evidence="1">
    <location>
        <begin position="787"/>
        <end position="810"/>
    </location>
</feature>